<keyword evidence="4" id="KW-1185">Reference proteome</keyword>
<proteinExistence type="inferred from homology"/>
<dbReference type="RefSeq" id="WP_008591911.1">
    <property type="nucleotide sequence ID" value="NZ_AHOM02000005.1"/>
</dbReference>
<accession>A0ABN0H9T1</accession>
<reference evidence="3 4" key="1">
    <citation type="submission" date="2012-08" db="EMBL/GenBank/DDBJ databases">
        <authorList>
            <person name="Harkins D.M."/>
            <person name="Durkin A.S."/>
            <person name="Selengut J.D."/>
            <person name="Sanka R."/>
            <person name="DePew J."/>
            <person name="Purushe J."/>
            <person name="Matthias M.A."/>
            <person name="Vinetz J.M."/>
            <person name="Sutton G.G."/>
            <person name="Nelson W.C."/>
            <person name="Fouts D.E."/>
        </authorList>
    </citation>
    <scope>NUCLEOTIDE SEQUENCE [LARGE SCALE GENOMIC DNA]</scope>
    <source>
        <strain evidence="3 4">MMD4847</strain>
    </source>
</reference>
<gene>
    <name evidence="3" type="ORF">LEP1GSC178_0041</name>
</gene>
<protein>
    <submittedName>
        <fullName evidence="3">DNA protecting protein DprA</fullName>
    </submittedName>
</protein>
<dbReference type="EMBL" id="AHOM02000005">
    <property type="protein sequence ID" value="EJZ42347.1"/>
    <property type="molecule type" value="Genomic_DNA"/>
</dbReference>
<dbReference type="PANTHER" id="PTHR43022">
    <property type="entry name" value="PROTEIN SMF"/>
    <property type="match status" value="1"/>
</dbReference>
<evidence type="ECO:0000256" key="1">
    <source>
        <dbReference type="ARBA" id="ARBA00006525"/>
    </source>
</evidence>
<evidence type="ECO:0000313" key="3">
    <source>
        <dbReference type="EMBL" id="EJZ42347.1"/>
    </source>
</evidence>
<dbReference type="SUPFAM" id="SSF102405">
    <property type="entry name" value="MCP/YpsA-like"/>
    <property type="match status" value="1"/>
</dbReference>
<sequence length="258" mass="28282">MIAMAKKIDSKGQRLLFDFQVPDGETLNLNIDPALKEYLIKNSANTYPYHLNEISSKDWKDGIIPIFWKGNIDFINQPAVAVVGTRNPTERGIAAAKIITETLVKEGFVVVSGLAKGIDSVAHSCTLSLGGKTIGVLGTPIHQIYPAQNKKLGEEITDKGLLLSISRPEEGGNPYVFPRRNRLMALLTKATIIVEAGETSGVVHQAAECARLNRKLIFSKVLAEQNHEWVNRFMRSASATVINGSADLRSILQSLNIY</sequence>
<dbReference type="Pfam" id="PF02481">
    <property type="entry name" value="DNA_processg_A"/>
    <property type="match status" value="1"/>
</dbReference>
<dbReference type="PANTHER" id="PTHR43022:SF1">
    <property type="entry name" value="PROTEIN SMF"/>
    <property type="match status" value="1"/>
</dbReference>
<name>A0ABN0H9T1_9LEPT</name>
<dbReference type="InterPro" id="IPR057666">
    <property type="entry name" value="DrpA_SLOG"/>
</dbReference>
<dbReference type="Gene3D" id="3.40.50.450">
    <property type="match status" value="1"/>
</dbReference>
<evidence type="ECO:0000259" key="2">
    <source>
        <dbReference type="Pfam" id="PF02481"/>
    </source>
</evidence>
<organism evidence="3 4">
    <name type="scientific">Leptospira licerasiae str. MMD4847</name>
    <dbReference type="NCBI Taxonomy" id="1049971"/>
    <lineage>
        <taxon>Bacteria</taxon>
        <taxon>Pseudomonadati</taxon>
        <taxon>Spirochaetota</taxon>
        <taxon>Spirochaetia</taxon>
        <taxon>Leptospirales</taxon>
        <taxon>Leptospiraceae</taxon>
        <taxon>Leptospira</taxon>
    </lineage>
</organism>
<comment type="caution">
    <text evidence="3">The sequence shown here is derived from an EMBL/GenBank/DDBJ whole genome shotgun (WGS) entry which is preliminary data.</text>
</comment>
<evidence type="ECO:0000313" key="4">
    <source>
        <dbReference type="Proteomes" id="UP000018720"/>
    </source>
</evidence>
<comment type="similarity">
    <text evidence="1">Belongs to the DprA/Smf family.</text>
</comment>
<dbReference type="InterPro" id="IPR003488">
    <property type="entry name" value="DprA"/>
</dbReference>
<feature type="domain" description="Smf/DprA SLOG" evidence="2">
    <location>
        <begin position="43"/>
        <end position="248"/>
    </location>
</feature>
<dbReference type="Proteomes" id="UP000018720">
    <property type="component" value="Unassembled WGS sequence"/>
</dbReference>